<sequence>MKILYYDCMAGISGDMNLGAMIDLGVDPEYLRTELSKLDLDDEFQLKITADVRNGITGTRVDVLLKEEALTPPMHAEPAPHCHGSRNHAEQAVPHSHEPHHNHENGHAHSHLQAHHHPANRNLSDIEAIITASSLTDAVQQTSLSIFRLIAEAEAKVHGKALHEVHFHEVGATDSIVDIVGAAICLHAMNVDEVWSSPIELGGGFVRCAHGLIPVPAPATVEILTSIPTTRGAVDKETTTPTGAAILSGTVTRFTRNPELIMEKTAYGIGHRETDIPNVLRVHLAQTVETPKTKRQEHACMLQCNIDDMTAEMLGVTMEILMEAGAMDVHFTPIQMKKNRPATSLSLLCSTETEEKFKTLLFLHTTTLGIKSFPLNKTVLDISFEQLETPLGPVTMKNALLDGKIIRAKPELEDCRRIAKETGLPLTAVYAQIGRCQNKG</sequence>
<name>M1WSN8_PSEP2</name>
<keyword evidence="2" id="KW-0456">Lyase</keyword>
<dbReference type="RefSeq" id="WP_015416341.1">
    <property type="nucleotide sequence ID" value="NC_020409.1"/>
</dbReference>
<dbReference type="AlphaFoldDB" id="M1WSN8"/>
<dbReference type="eggNOG" id="COG1641">
    <property type="taxonomic scope" value="Bacteria"/>
</dbReference>
<dbReference type="NCBIfam" id="TIGR00299">
    <property type="entry name" value="nickel pincer cofactor biosynthesis protein LarC"/>
    <property type="match status" value="1"/>
</dbReference>
<dbReference type="BioCyc" id="DPIE1322246:BN4_RS15400-MONOMER"/>
<evidence type="ECO:0000313" key="4">
    <source>
        <dbReference type="EMBL" id="CCH50299.1"/>
    </source>
</evidence>
<evidence type="ECO:0000256" key="3">
    <source>
        <dbReference type="SAM" id="MobiDB-lite"/>
    </source>
</evidence>
<gene>
    <name evidence="4" type="ordered locus">BN4_20237</name>
</gene>
<evidence type="ECO:0000256" key="1">
    <source>
        <dbReference type="ARBA" id="ARBA00022596"/>
    </source>
</evidence>
<proteinExistence type="inferred from homology"/>
<reference evidence="5" key="2">
    <citation type="journal article" date="2013" name="Stand. Genomic Sci.">
        <title>Complete genome sequence of Desulfocapsa sulfexigens, a marine deltaproteobacterium specialized in disproportionating inorganic sulfur compounds.</title>
        <authorList>
            <person name="Finster K.W."/>
            <person name="Kjeldsen K.U."/>
            <person name="Kube M."/>
            <person name="Reinhardt R."/>
            <person name="Mussmann M."/>
            <person name="Amann R."/>
            <person name="Schreiber L."/>
        </authorList>
    </citation>
    <scope>NUCLEOTIDE SEQUENCE [LARGE SCALE GENOMIC DNA]</scope>
    <source>
        <strain evidence="5">DSM 10523 / SB164P1</strain>
    </source>
</reference>
<accession>M1WSN8</accession>
<dbReference type="PATRIC" id="fig|879567.3.peg.3313"/>
<dbReference type="HAMAP" id="MF_01074">
    <property type="entry name" value="LarC"/>
    <property type="match status" value="1"/>
</dbReference>
<dbReference type="PANTHER" id="PTHR36566:SF1">
    <property type="entry name" value="PYRIDINIUM-3,5-BISTHIOCARBOXYLIC ACID MONONUCLEOTIDE NICKEL INSERTION PROTEIN"/>
    <property type="match status" value="1"/>
</dbReference>
<dbReference type="STRING" id="1322246.BN4_20237"/>
<evidence type="ECO:0000256" key="2">
    <source>
        <dbReference type="HAMAP-Rule" id="MF_01074"/>
    </source>
</evidence>
<dbReference type="Pfam" id="PF01969">
    <property type="entry name" value="Ni_insertion"/>
    <property type="match status" value="1"/>
</dbReference>
<feature type="region of interest" description="Disordered" evidence="3">
    <location>
        <begin position="73"/>
        <end position="117"/>
    </location>
</feature>
<dbReference type="PANTHER" id="PTHR36566">
    <property type="entry name" value="NICKEL INSERTION PROTEIN-RELATED"/>
    <property type="match status" value="1"/>
</dbReference>
<keyword evidence="5" id="KW-1185">Reference proteome</keyword>
<feature type="compositionally biased region" description="Basic residues" evidence="3">
    <location>
        <begin position="108"/>
        <end position="117"/>
    </location>
</feature>
<evidence type="ECO:0000313" key="5">
    <source>
        <dbReference type="Proteomes" id="UP000011724"/>
    </source>
</evidence>
<comment type="similarity">
    <text evidence="2">Belongs to the LarC family.</text>
</comment>
<dbReference type="EMBL" id="FO203427">
    <property type="protein sequence ID" value="CCH50299.1"/>
    <property type="molecule type" value="Genomic_DNA"/>
</dbReference>
<dbReference type="HOGENOM" id="CLU_028523_2_1_7"/>
<dbReference type="GO" id="GO:0016151">
    <property type="term" value="F:nickel cation binding"/>
    <property type="evidence" value="ECO:0007669"/>
    <property type="project" value="UniProtKB-UniRule"/>
</dbReference>
<reference evidence="4 5" key="1">
    <citation type="journal article" date="2013" name="PLoS ONE">
        <title>The first genomic and proteomic characterization of a deep-sea sulfate reducer: insights into the piezophilic lifestyle of Desulfovibrio piezophilus.</title>
        <authorList>
            <person name="Pradel N."/>
            <person name="Ji B."/>
            <person name="Gimenez G."/>
            <person name="Talla E."/>
            <person name="Lenoble P."/>
            <person name="Garel M."/>
            <person name="Tamburini C."/>
            <person name="Fourquet P."/>
            <person name="Lebrun R."/>
            <person name="Bertin P."/>
            <person name="Denis Y."/>
            <person name="Pophillat M."/>
            <person name="Barbe V."/>
            <person name="Ollivier B."/>
            <person name="Dolla A."/>
        </authorList>
    </citation>
    <scope>NUCLEOTIDE SEQUENCE [LARGE SCALE GENOMIC DNA]</scope>
    <source>
        <strain evidence="5">DSM 10523 / SB164P1</strain>
    </source>
</reference>
<dbReference type="GO" id="GO:0016829">
    <property type="term" value="F:lyase activity"/>
    <property type="evidence" value="ECO:0007669"/>
    <property type="project" value="UniProtKB-UniRule"/>
</dbReference>
<dbReference type="InterPro" id="IPR002822">
    <property type="entry name" value="Ni_insertion"/>
</dbReference>
<dbReference type="OrthoDB" id="9765625at2"/>
<dbReference type="KEGG" id="dpi:BN4_20237"/>
<protein>
    <recommendedName>
        <fullName evidence="2">Putative nickel insertion protein</fullName>
    </recommendedName>
</protein>
<organism evidence="4 5">
    <name type="scientific">Pseudodesulfovibrio piezophilus (strain DSM 21447 / JCM 15486 / C1TLV30)</name>
    <name type="common">Desulfovibrio piezophilus</name>
    <dbReference type="NCBI Taxonomy" id="1322246"/>
    <lineage>
        <taxon>Bacteria</taxon>
        <taxon>Pseudomonadati</taxon>
        <taxon>Thermodesulfobacteriota</taxon>
        <taxon>Desulfovibrionia</taxon>
        <taxon>Desulfovibrionales</taxon>
        <taxon>Desulfovibrionaceae</taxon>
    </lineage>
</organism>
<dbReference type="Gene3D" id="3.10.20.300">
    <property type="entry name" value="mk0293 like domain"/>
    <property type="match status" value="1"/>
</dbReference>
<keyword evidence="1 2" id="KW-0533">Nickel</keyword>
<feature type="compositionally biased region" description="Basic and acidic residues" evidence="3">
    <location>
        <begin position="95"/>
        <end position="107"/>
    </location>
</feature>
<dbReference type="Proteomes" id="UP000011724">
    <property type="component" value="Chromosome"/>
</dbReference>
<dbReference type="Gene3D" id="3.30.70.1380">
    <property type="entry name" value="Transcriptional regulatory protein pf0864 domain like"/>
    <property type="match status" value="1"/>
</dbReference>